<dbReference type="SMART" id="SM00409">
    <property type="entry name" value="IG"/>
    <property type="match status" value="2"/>
</dbReference>
<evidence type="ECO:0000256" key="6">
    <source>
        <dbReference type="ARBA" id="ARBA00023180"/>
    </source>
</evidence>
<dbReference type="InterPro" id="IPR013783">
    <property type="entry name" value="Ig-like_fold"/>
</dbReference>
<dbReference type="SMART" id="SM00407">
    <property type="entry name" value="IGc1"/>
    <property type="match status" value="1"/>
</dbReference>
<dbReference type="InterPro" id="IPR003597">
    <property type="entry name" value="Ig_C1-set"/>
</dbReference>
<comment type="caution">
    <text evidence="9">The sequence shown here is derived from an EMBL/GenBank/DDBJ whole genome shotgun (WGS) entry which is preliminary data.</text>
</comment>
<name>A0A401SE63_CHIPU</name>
<dbReference type="Pfam" id="PF07686">
    <property type="entry name" value="V-set"/>
    <property type="match status" value="1"/>
</dbReference>
<evidence type="ECO:0000256" key="1">
    <source>
        <dbReference type="ARBA" id="ARBA00004613"/>
    </source>
</evidence>
<dbReference type="InterPro" id="IPR003599">
    <property type="entry name" value="Ig_sub"/>
</dbReference>
<dbReference type="InterPro" id="IPR007110">
    <property type="entry name" value="Ig-like_dom"/>
</dbReference>
<dbReference type="PROSITE" id="PS50835">
    <property type="entry name" value="IG_LIKE"/>
    <property type="match status" value="2"/>
</dbReference>
<dbReference type="Proteomes" id="UP000287033">
    <property type="component" value="Unassembled WGS sequence"/>
</dbReference>
<keyword evidence="4" id="KW-1064">Adaptive immunity</keyword>
<evidence type="ECO:0000256" key="3">
    <source>
        <dbReference type="ARBA" id="ARBA00022859"/>
    </source>
</evidence>
<accession>A0A401SE63</accession>
<dbReference type="Gene3D" id="2.60.40.10">
    <property type="entry name" value="Immunoglobulins"/>
    <property type="match status" value="2"/>
</dbReference>
<dbReference type="FunFam" id="2.60.40.10:FF:000283">
    <property type="entry name" value="Immunoglobulin kappa constant"/>
    <property type="match status" value="1"/>
</dbReference>
<reference evidence="9 10" key="1">
    <citation type="journal article" date="2018" name="Nat. Ecol. Evol.">
        <title>Shark genomes provide insights into elasmobranch evolution and the origin of vertebrates.</title>
        <authorList>
            <person name="Hara Y"/>
            <person name="Yamaguchi K"/>
            <person name="Onimaru K"/>
            <person name="Kadota M"/>
            <person name="Koyanagi M"/>
            <person name="Keeley SD"/>
            <person name="Tatsumi K"/>
            <person name="Tanaka K"/>
            <person name="Motone F"/>
            <person name="Kageyama Y"/>
            <person name="Nozu R"/>
            <person name="Adachi N"/>
            <person name="Nishimura O"/>
            <person name="Nakagawa R"/>
            <person name="Tanegashima C"/>
            <person name="Kiyatake I"/>
            <person name="Matsumoto R"/>
            <person name="Murakumo K"/>
            <person name="Nishida K"/>
            <person name="Terakita A"/>
            <person name="Kuratani S"/>
            <person name="Sato K"/>
            <person name="Hyodo S Kuraku.S."/>
        </authorList>
    </citation>
    <scope>NUCLEOTIDE SEQUENCE [LARGE SCALE GENOMIC DNA]</scope>
</reference>
<evidence type="ECO:0000313" key="9">
    <source>
        <dbReference type="EMBL" id="GCC28644.1"/>
    </source>
</evidence>
<comment type="subcellular location">
    <subcellularLocation>
        <location evidence="1">Secreted</location>
    </subcellularLocation>
</comment>
<proteinExistence type="predicted"/>
<dbReference type="InterPro" id="IPR050150">
    <property type="entry name" value="IgV_Light_Chain"/>
</dbReference>
<dbReference type="GO" id="GO:0019814">
    <property type="term" value="C:immunoglobulin complex"/>
    <property type="evidence" value="ECO:0007669"/>
    <property type="project" value="UniProtKB-KW"/>
</dbReference>
<evidence type="ECO:0000256" key="7">
    <source>
        <dbReference type="ARBA" id="ARBA00043265"/>
    </source>
</evidence>
<dbReference type="InterPro" id="IPR013106">
    <property type="entry name" value="Ig_V-set"/>
</dbReference>
<keyword evidence="10" id="KW-1185">Reference proteome</keyword>
<protein>
    <recommendedName>
        <fullName evidence="8">Ig-like domain-containing protein</fullName>
    </recommendedName>
</protein>
<feature type="domain" description="Ig-like" evidence="8">
    <location>
        <begin position="137"/>
        <end position="235"/>
    </location>
</feature>
<dbReference type="SMART" id="SM00406">
    <property type="entry name" value="IGv"/>
    <property type="match status" value="1"/>
</dbReference>
<feature type="domain" description="Ig-like" evidence="8">
    <location>
        <begin position="17"/>
        <end position="111"/>
    </location>
</feature>
<dbReference type="GO" id="GO:0002250">
    <property type="term" value="P:adaptive immune response"/>
    <property type="evidence" value="ECO:0007669"/>
    <property type="project" value="UniProtKB-KW"/>
</dbReference>
<evidence type="ECO:0000259" key="8">
    <source>
        <dbReference type="PROSITE" id="PS50835"/>
    </source>
</evidence>
<evidence type="ECO:0000256" key="4">
    <source>
        <dbReference type="ARBA" id="ARBA00023130"/>
    </source>
</evidence>
<keyword evidence="7" id="KW-1280">Immunoglobulin</keyword>
<evidence type="ECO:0000313" key="10">
    <source>
        <dbReference type="Proteomes" id="UP000287033"/>
    </source>
</evidence>
<dbReference type="InterPro" id="IPR036179">
    <property type="entry name" value="Ig-like_dom_sf"/>
</dbReference>
<dbReference type="AlphaFoldDB" id="A0A401SE63"/>
<keyword evidence="2" id="KW-0964">Secreted</keyword>
<keyword evidence="5" id="KW-1015">Disulfide bond</keyword>
<sequence>MGVSHLNAAHRCSLLKWQITLTQPKSVSIEPQGTVKFNCSVSGEKLGNSDIGWYQQKPGTAPRFLLYHDLNRDSRGSGVPDRFSGRSQSSTNAAYLTISRVQPEDDANYYCGWWRSNAFYFGGGTKLTVLTREATRPSVSLLPPSPDQISADHTATLVCLVNHFFPGSVEVSWSVDGETTDSGVQTTQAVRGHRPGIQCVSSHLTLTAAQWNSQEVYTCNVTHESLAFQLKQSIKRSGCE</sequence>
<dbReference type="InterPro" id="IPR003006">
    <property type="entry name" value="Ig/MHC_CS"/>
</dbReference>
<dbReference type="STRING" id="137246.A0A401SE63"/>
<dbReference type="SUPFAM" id="SSF48726">
    <property type="entry name" value="Immunoglobulin"/>
    <property type="match status" value="2"/>
</dbReference>
<evidence type="ECO:0000256" key="5">
    <source>
        <dbReference type="ARBA" id="ARBA00023157"/>
    </source>
</evidence>
<organism evidence="9 10">
    <name type="scientific">Chiloscyllium punctatum</name>
    <name type="common">Brownbanded bambooshark</name>
    <name type="synonym">Hemiscyllium punctatum</name>
    <dbReference type="NCBI Taxonomy" id="137246"/>
    <lineage>
        <taxon>Eukaryota</taxon>
        <taxon>Metazoa</taxon>
        <taxon>Chordata</taxon>
        <taxon>Craniata</taxon>
        <taxon>Vertebrata</taxon>
        <taxon>Chondrichthyes</taxon>
        <taxon>Elasmobranchii</taxon>
        <taxon>Galeomorphii</taxon>
        <taxon>Galeoidea</taxon>
        <taxon>Orectolobiformes</taxon>
        <taxon>Hemiscylliidae</taxon>
        <taxon>Chiloscyllium</taxon>
    </lineage>
</organism>
<dbReference type="Pfam" id="PF07654">
    <property type="entry name" value="C1-set"/>
    <property type="match status" value="1"/>
</dbReference>
<dbReference type="PROSITE" id="PS00290">
    <property type="entry name" value="IG_MHC"/>
    <property type="match status" value="1"/>
</dbReference>
<keyword evidence="6" id="KW-0325">Glycoprotein</keyword>
<gene>
    <name evidence="9" type="ORF">chiPu_0007076</name>
</gene>
<dbReference type="OrthoDB" id="8908372at2759"/>
<evidence type="ECO:0000256" key="2">
    <source>
        <dbReference type="ARBA" id="ARBA00022525"/>
    </source>
</evidence>
<dbReference type="GO" id="GO:0005576">
    <property type="term" value="C:extracellular region"/>
    <property type="evidence" value="ECO:0007669"/>
    <property type="project" value="UniProtKB-SubCell"/>
</dbReference>
<dbReference type="EMBL" id="BEZZ01000214">
    <property type="protein sequence ID" value="GCC28644.1"/>
    <property type="molecule type" value="Genomic_DNA"/>
</dbReference>
<keyword evidence="3" id="KW-0391">Immunity</keyword>
<dbReference type="PANTHER" id="PTHR23267">
    <property type="entry name" value="IMMUNOGLOBULIN LIGHT CHAIN"/>
    <property type="match status" value="1"/>
</dbReference>